<name>A0A937RG14_9ACTN</name>
<proteinExistence type="predicted"/>
<comment type="caution">
    <text evidence="2">The sequence shown here is derived from an EMBL/GenBank/DDBJ whole genome shotgun (WGS) entry which is preliminary data.</text>
</comment>
<dbReference type="Pfam" id="PF13460">
    <property type="entry name" value="NAD_binding_10"/>
    <property type="match status" value="1"/>
</dbReference>
<sequence>MHLAVFGGTGHTGRHLLEQALQQGHTVTALARDPSRLTVHERLQPVAGDVRDTEAVKQVVAGSDAVLSALGQRRWGSTVCTDGMRTVLPAMDAHGVHRLVAVSGYGVADSRHRNLYVAVTRVTIRSLMRDKEGMEDLIRASGTAWTIVRPAVLTDGPFTGRYRTGSDLRLTFASKVSFADVADFMLAQLTQDDFVHRAVSITS</sequence>
<dbReference type="CDD" id="cd05244">
    <property type="entry name" value="BVR-B_like_SDR_a"/>
    <property type="match status" value="1"/>
</dbReference>
<dbReference type="EMBL" id="JAEACQ010000235">
    <property type="protein sequence ID" value="MBL7629735.1"/>
    <property type="molecule type" value="Genomic_DNA"/>
</dbReference>
<evidence type="ECO:0000313" key="3">
    <source>
        <dbReference type="Proteomes" id="UP000604475"/>
    </source>
</evidence>
<dbReference type="PANTHER" id="PTHR43355">
    <property type="entry name" value="FLAVIN REDUCTASE (NADPH)"/>
    <property type="match status" value="1"/>
</dbReference>
<evidence type="ECO:0000259" key="1">
    <source>
        <dbReference type="Pfam" id="PF13460"/>
    </source>
</evidence>
<dbReference type="GO" id="GO:0042602">
    <property type="term" value="F:riboflavin reductase (NADPH) activity"/>
    <property type="evidence" value="ECO:0007669"/>
    <property type="project" value="TreeGrafter"/>
</dbReference>
<dbReference type="InterPro" id="IPR016040">
    <property type="entry name" value="NAD(P)-bd_dom"/>
</dbReference>
<gene>
    <name evidence="2" type="ORF">I7412_21685</name>
</gene>
<dbReference type="Proteomes" id="UP000604475">
    <property type="component" value="Unassembled WGS sequence"/>
</dbReference>
<dbReference type="Gene3D" id="3.40.50.720">
    <property type="entry name" value="NAD(P)-binding Rossmann-like Domain"/>
    <property type="match status" value="1"/>
</dbReference>
<dbReference type="PANTHER" id="PTHR43355:SF2">
    <property type="entry name" value="FLAVIN REDUCTASE (NADPH)"/>
    <property type="match status" value="1"/>
</dbReference>
<dbReference type="InterPro" id="IPR036291">
    <property type="entry name" value="NAD(P)-bd_dom_sf"/>
</dbReference>
<keyword evidence="3" id="KW-1185">Reference proteome</keyword>
<feature type="domain" description="NAD(P)-binding" evidence="1">
    <location>
        <begin position="7"/>
        <end position="191"/>
    </location>
</feature>
<dbReference type="RefSeq" id="WP_202999056.1">
    <property type="nucleotide sequence ID" value="NZ_JADWYU010000143.1"/>
</dbReference>
<evidence type="ECO:0000313" key="2">
    <source>
        <dbReference type="EMBL" id="MBL7629735.1"/>
    </source>
</evidence>
<accession>A0A937RG14</accession>
<dbReference type="AlphaFoldDB" id="A0A937RG14"/>
<organism evidence="2 3">
    <name type="scientific">Frankia nepalensis</name>
    <dbReference type="NCBI Taxonomy" id="1836974"/>
    <lineage>
        <taxon>Bacteria</taxon>
        <taxon>Bacillati</taxon>
        <taxon>Actinomycetota</taxon>
        <taxon>Actinomycetes</taxon>
        <taxon>Frankiales</taxon>
        <taxon>Frankiaceae</taxon>
        <taxon>Frankia</taxon>
    </lineage>
</organism>
<reference evidence="2" key="1">
    <citation type="submission" date="2020-12" db="EMBL/GenBank/DDBJ databases">
        <title>Genomic characterization of non-nitrogen-fixing Frankia strains.</title>
        <authorList>
            <person name="Carlos-Shanley C."/>
            <person name="Guerra T."/>
            <person name="Hahn D."/>
        </authorList>
    </citation>
    <scope>NUCLEOTIDE SEQUENCE</scope>
    <source>
        <strain evidence="2">CN6</strain>
    </source>
</reference>
<dbReference type="GO" id="GO:0004074">
    <property type="term" value="F:biliverdin reductase [NAD(P)H] activity"/>
    <property type="evidence" value="ECO:0007669"/>
    <property type="project" value="TreeGrafter"/>
</dbReference>
<dbReference type="InterPro" id="IPR051606">
    <property type="entry name" value="Polyketide_Oxido-like"/>
</dbReference>
<protein>
    <submittedName>
        <fullName evidence="2">SDR family oxidoreductase</fullName>
    </submittedName>
</protein>
<dbReference type="SUPFAM" id="SSF51735">
    <property type="entry name" value="NAD(P)-binding Rossmann-fold domains"/>
    <property type="match status" value="1"/>
</dbReference>